<dbReference type="FunFam" id="3.50.50.60:FF:000068">
    <property type="entry name" value="Glutamate synthase small subunit"/>
    <property type="match status" value="1"/>
</dbReference>
<organism evidence="20 21">
    <name type="scientific">SAR86 cluster bacterium SAR86A</name>
    <dbReference type="NCBI Taxonomy" id="1123866"/>
    <lineage>
        <taxon>Bacteria</taxon>
        <taxon>Pseudomonadati</taxon>
        <taxon>Pseudomonadota</taxon>
        <taxon>Gammaproteobacteria</taxon>
        <taxon>SAR86 cluster</taxon>
    </lineage>
</organism>
<keyword evidence="11" id="KW-0411">Iron-sulfur</keyword>
<dbReference type="SUPFAM" id="SSF46548">
    <property type="entry name" value="alpha-helical ferredoxin"/>
    <property type="match status" value="1"/>
</dbReference>
<keyword evidence="9" id="KW-0560">Oxidoreductase</keyword>
<dbReference type="FunFam" id="1.10.1060.10:FF:000004">
    <property type="entry name" value="Glutamate synthase, small subunit"/>
    <property type="match status" value="1"/>
</dbReference>
<evidence type="ECO:0000256" key="13">
    <source>
        <dbReference type="ARBA" id="ARBA00037898"/>
    </source>
</evidence>
<feature type="domain" description="Dihydroprymidine dehydrogenase" evidence="19">
    <location>
        <begin position="114"/>
        <end position="223"/>
    </location>
</feature>
<dbReference type="EC" id="1.4.1.13" evidence="4"/>
<feature type="domain" description="FAD/NAD(P)-binding" evidence="18">
    <location>
        <begin position="236"/>
        <end position="545"/>
    </location>
</feature>
<dbReference type="Proteomes" id="UP000010305">
    <property type="component" value="Unassembled WGS sequence"/>
</dbReference>
<evidence type="ECO:0000313" key="20">
    <source>
        <dbReference type="EMBL" id="EJP71110.1"/>
    </source>
</evidence>
<dbReference type="GO" id="GO:0004355">
    <property type="term" value="F:glutamate synthase (NADPH) activity"/>
    <property type="evidence" value="ECO:0007669"/>
    <property type="project" value="UniProtKB-EC"/>
</dbReference>
<comment type="function">
    <text evidence="15">Catalyzes the conversion of L-glutamine and 2-oxoglutarate into two molecules of L-glutamate.</text>
</comment>
<evidence type="ECO:0000256" key="11">
    <source>
        <dbReference type="ARBA" id="ARBA00023014"/>
    </source>
</evidence>
<protein>
    <recommendedName>
        <fullName evidence="16">Glutamate synthase [NADPH] small chain</fullName>
        <ecNumber evidence="4">1.4.1.13</ecNumber>
    </recommendedName>
    <alternativeName>
        <fullName evidence="17">Glutamate synthase subunit beta</fullName>
    </alternativeName>
</protein>
<dbReference type="InterPro" id="IPR028261">
    <property type="entry name" value="DPD_II"/>
</dbReference>
<reference evidence="20 21" key="1">
    <citation type="journal article" date="2012" name="ISME J.">
        <title>Genomic insights to SAR86, an abundant and uncultivated marine bacterial lineage.</title>
        <authorList>
            <person name="Dupont C.L."/>
            <person name="Rusch D.B."/>
            <person name="Yooseph S."/>
            <person name="Lombardo M.J."/>
            <person name="Richter R.A."/>
            <person name="Valas R."/>
            <person name="Novotny M."/>
            <person name="Yee-Greenbaum J."/>
            <person name="Selengut J.D."/>
            <person name="Haft D.H."/>
            <person name="Halpern A.L."/>
            <person name="Lasken R.S."/>
            <person name="Nealson K."/>
            <person name="Friedman R."/>
            <person name="Venter J.C."/>
        </authorList>
    </citation>
    <scope>NUCLEOTIDE SEQUENCE [LARGE SCALE GENOMIC DNA]</scope>
</reference>
<dbReference type="Pfam" id="PF07992">
    <property type="entry name" value="Pyr_redox_2"/>
    <property type="match status" value="1"/>
</dbReference>
<dbReference type="PANTHER" id="PTHR42783:SF3">
    <property type="entry name" value="GLUTAMATE SYNTHASE [NADPH] SMALL CHAIN-RELATED"/>
    <property type="match status" value="1"/>
</dbReference>
<comment type="cofactor">
    <cofactor evidence="1">
        <name>[4Fe-4S] cluster</name>
        <dbReference type="ChEBI" id="CHEBI:49883"/>
    </cofactor>
</comment>
<keyword evidence="7" id="KW-0479">Metal-binding</keyword>
<evidence type="ECO:0000256" key="3">
    <source>
        <dbReference type="ARBA" id="ARBA00004909"/>
    </source>
</evidence>
<evidence type="ECO:0000256" key="6">
    <source>
        <dbReference type="ARBA" id="ARBA00022605"/>
    </source>
</evidence>
<dbReference type="HOGENOM" id="CLU_000422_3_1_6"/>
<evidence type="ECO:0000256" key="4">
    <source>
        <dbReference type="ARBA" id="ARBA00012079"/>
    </source>
</evidence>
<dbReference type="InterPro" id="IPR023753">
    <property type="entry name" value="FAD/NAD-binding_dom"/>
</dbReference>
<keyword evidence="12" id="KW-0314">Glutamate biosynthesis</keyword>
<dbReference type="GO" id="GO:0051539">
    <property type="term" value="F:4 iron, 4 sulfur cluster binding"/>
    <property type="evidence" value="ECO:0007669"/>
    <property type="project" value="UniProtKB-KW"/>
</dbReference>
<dbReference type="NCBIfam" id="TIGR01318">
    <property type="entry name" value="gltD_gamma_fam"/>
    <property type="match status" value="1"/>
</dbReference>
<evidence type="ECO:0000313" key="21">
    <source>
        <dbReference type="Proteomes" id="UP000010305"/>
    </source>
</evidence>
<dbReference type="EMBL" id="JH611157">
    <property type="protein sequence ID" value="EJP71110.1"/>
    <property type="molecule type" value="Genomic_DNA"/>
</dbReference>
<evidence type="ECO:0000256" key="7">
    <source>
        <dbReference type="ARBA" id="ARBA00022723"/>
    </source>
</evidence>
<keyword evidence="6" id="KW-0028">Amino-acid biosynthesis</keyword>
<dbReference type="AlphaFoldDB" id="J4WN98"/>
<dbReference type="InterPro" id="IPR036188">
    <property type="entry name" value="FAD/NAD-bd_sf"/>
</dbReference>
<comment type="pathway">
    <text evidence="3">Nitrogen metabolism.</text>
</comment>
<sequence>MSYTFYRMANKNKQYKIEKGLLLFTQPRSPYFYGKIRLKGKYLTKSFSPISDFNTAKEKLYEWKKELTSKSDNFSTNEVMDRNQYTDFKELDNKFQFLDVGRFDPAKKSVSERKINFVEIYGEYNESQASNQAHRCLDCGNPYCEWKCPVHNYIPDWLKLVNEGNIMEAADLCHSTNSLPEVCGRVCPQDRLCEGACTLNDGFGAVTIGSIEKYITEKAFEMGWKPNLQNRKWTNKKVAIVGSGPAGIACADILTRSGIKSHVYDKNDEIGGLLTFGIPEFKLEKSVVKRRRKILEEMGIKFHLGKEIGKDVPFKRLYDTHDAVFLAMGTYTSLEGGFKGEKLPGVYKAIDYLVSNTKKLLNMDSGKAEFINFKGKKVIVLGGGDTAMDCNRTAIRQGAKSVTCLYRRDEKNMPGSRREVKNAKEEGVVFDFNIQPIDILGNEKVEGVKTVTTKLGEPDQNGRRVPIPVPGSEKIYDADVVIVAFGFRASPATWFSDFEIKTKKNGLVIAEEDQQYKFQTSNEKIFSGGDMVRGSDLVVTAIWEGREAAKSIIKYVS</sequence>
<proteinExistence type="predicted"/>
<evidence type="ECO:0000256" key="16">
    <source>
        <dbReference type="ARBA" id="ARBA00073489"/>
    </source>
</evidence>
<evidence type="ECO:0000256" key="8">
    <source>
        <dbReference type="ARBA" id="ARBA00022857"/>
    </source>
</evidence>
<evidence type="ECO:0000256" key="2">
    <source>
        <dbReference type="ARBA" id="ARBA00004802"/>
    </source>
</evidence>
<dbReference type="InterPro" id="IPR006006">
    <property type="entry name" value="GltD-like"/>
</dbReference>
<evidence type="ECO:0000256" key="5">
    <source>
        <dbReference type="ARBA" id="ARBA00022485"/>
    </source>
</evidence>
<dbReference type="InterPro" id="IPR009051">
    <property type="entry name" value="Helical_ferredxn"/>
</dbReference>
<dbReference type="PANTHER" id="PTHR42783">
    <property type="entry name" value="GLUTAMATE SYNTHASE [NADPH] SMALL CHAIN"/>
    <property type="match status" value="1"/>
</dbReference>
<gene>
    <name evidence="20" type="ORF">NT01SARS_0910</name>
</gene>
<evidence type="ECO:0000256" key="10">
    <source>
        <dbReference type="ARBA" id="ARBA00023004"/>
    </source>
</evidence>
<evidence type="ECO:0000259" key="18">
    <source>
        <dbReference type="Pfam" id="PF07992"/>
    </source>
</evidence>
<accession>J4WN98</accession>
<dbReference type="STRING" id="1123866.NT01SARS_0910"/>
<dbReference type="Gene3D" id="1.10.1060.10">
    <property type="entry name" value="Alpha-helical ferredoxin"/>
    <property type="match status" value="1"/>
</dbReference>
<evidence type="ECO:0000256" key="12">
    <source>
        <dbReference type="ARBA" id="ARBA00023164"/>
    </source>
</evidence>
<comment type="pathway">
    <text evidence="2">Energy metabolism; nitrogen metabolism.</text>
</comment>
<name>J4WN98_9GAMM</name>
<comment type="catalytic activity">
    <reaction evidence="14">
        <text>2 L-glutamate + NADP(+) = L-glutamine + 2-oxoglutarate + NADPH + H(+)</text>
        <dbReference type="Rhea" id="RHEA:15501"/>
        <dbReference type="ChEBI" id="CHEBI:15378"/>
        <dbReference type="ChEBI" id="CHEBI:16810"/>
        <dbReference type="ChEBI" id="CHEBI:29985"/>
        <dbReference type="ChEBI" id="CHEBI:57783"/>
        <dbReference type="ChEBI" id="CHEBI:58349"/>
        <dbReference type="ChEBI" id="CHEBI:58359"/>
        <dbReference type="EC" id="1.4.1.13"/>
    </reaction>
</comment>
<dbReference type="PRINTS" id="PR00419">
    <property type="entry name" value="ADXRDTASE"/>
</dbReference>
<keyword evidence="10" id="KW-0408">Iron</keyword>
<dbReference type="Gene3D" id="3.50.50.60">
    <property type="entry name" value="FAD/NAD(P)-binding domain"/>
    <property type="match status" value="1"/>
</dbReference>
<dbReference type="GO" id="GO:0006537">
    <property type="term" value="P:glutamate biosynthetic process"/>
    <property type="evidence" value="ECO:0007669"/>
    <property type="project" value="UniProtKB-KW"/>
</dbReference>
<evidence type="ECO:0000259" key="19">
    <source>
        <dbReference type="Pfam" id="PF14691"/>
    </source>
</evidence>
<dbReference type="Pfam" id="PF14691">
    <property type="entry name" value="Fer4_20"/>
    <property type="match status" value="1"/>
</dbReference>
<keyword evidence="8" id="KW-0521">NADP</keyword>
<dbReference type="Gene3D" id="3.40.50.720">
    <property type="entry name" value="NAD(P)-binding Rossmann-like Domain"/>
    <property type="match status" value="1"/>
</dbReference>
<evidence type="ECO:0000256" key="17">
    <source>
        <dbReference type="ARBA" id="ARBA00080114"/>
    </source>
</evidence>
<dbReference type="SUPFAM" id="SSF51971">
    <property type="entry name" value="Nucleotide-binding domain"/>
    <property type="match status" value="1"/>
</dbReference>
<evidence type="ECO:0000256" key="1">
    <source>
        <dbReference type="ARBA" id="ARBA00001966"/>
    </source>
</evidence>
<evidence type="ECO:0000256" key="15">
    <source>
        <dbReference type="ARBA" id="ARBA00053198"/>
    </source>
</evidence>
<evidence type="ECO:0000256" key="9">
    <source>
        <dbReference type="ARBA" id="ARBA00023002"/>
    </source>
</evidence>
<dbReference type="GO" id="GO:0046872">
    <property type="term" value="F:metal ion binding"/>
    <property type="evidence" value="ECO:0007669"/>
    <property type="project" value="UniProtKB-KW"/>
</dbReference>
<keyword evidence="5" id="KW-0004">4Fe-4S</keyword>
<comment type="pathway">
    <text evidence="13">Amino-acid biosynthesis; L-glutamate biosynthesis via GLT pathway; L-glutamate from 2-oxoglutarate and L-glutamine (NADP(+) route): step 1/1.</text>
</comment>
<evidence type="ECO:0000256" key="14">
    <source>
        <dbReference type="ARBA" id="ARBA00048151"/>
    </source>
</evidence>